<gene>
    <name evidence="1" type="ORF">CCYN74_40012</name>
</gene>
<dbReference type="EMBL" id="CDOG01000034">
    <property type="protein sequence ID" value="CEN39601.1"/>
    <property type="molecule type" value="Genomic_DNA"/>
</dbReference>
<dbReference type="AlphaFoldDB" id="A0A0B7HIP1"/>
<sequence>MRSSLLSTNVYFPLLEIEIVVSVNVANSLVLSFDKVIFIITQFKFKNKYFTATKVLKIIKKTIFFLDNFFQNE</sequence>
<accession>A0A0B7HIP1</accession>
<evidence type="ECO:0000313" key="1">
    <source>
        <dbReference type="EMBL" id="CEN39601.1"/>
    </source>
</evidence>
<reference evidence="1 2" key="1">
    <citation type="submission" date="2015-01" db="EMBL/GenBank/DDBJ databases">
        <authorList>
            <person name="Xiang T."/>
            <person name="Song Y."/>
            <person name="Huang L."/>
            <person name="Wang B."/>
            <person name="Wu P."/>
        </authorList>
    </citation>
    <scope>NUCLEOTIDE SEQUENCE [LARGE SCALE GENOMIC DNA]</scope>
    <source>
        <strain evidence="1 2">Ccy74</strain>
    </source>
</reference>
<proteinExistence type="predicted"/>
<name>A0A0B7HIP1_9FLAO</name>
<organism evidence="1 2">
    <name type="scientific">Capnocytophaga cynodegmi</name>
    <dbReference type="NCBI Taxonomy" id="28189"/>
    <lineage>
        <taxon>Bacteria</taxon>
        <taxon>Pseudomonadati</taxon>
        <taxon>Bacteroidota</taxon>
        <taxon>Flavobacteriia</taxon>
        <taxon>Flavobacteriales</taxon>
        <taxon>Flavobacteriaceae</taxon>
        <taxon>Capnocytophaga</taxon>
    </lineage>
</organism>
<evidence type="ECO:0000313" key="2">
    <source>
        <dbReference type="Proteomes" id="UP000038083"/>
    </source>
</evidence>
<dbReference type="Proteomes" id="UP000038083">
    <property type="component" value="Unassembled WGS sequence"/>
</dbReference>
<protein>
    <submittedName>
        <fullName evidence="1">Uncharacterized protein</fullName>
    </submittedName>
</protein>